<sequence>MGGLGRLTLAAPHRSLAAEENPAPVPETDDAARIHAQTLTLDTHVDIPWPDPPDPSGETKRHVDFGKMRRGGLGAVVFIAYVPQGPLTAEGHDAAAARAEAMLRHIAGTAGGDRAFCADAPALEAAKAEGKLAVLSAVENGYAMGEDLARLADWRRMGAIYVTLTHNGHNLLADSAIPRKDLGDGPERHGGLSALGRAAIAEMNRVGLLVDVSHASRAAMLQAAEASRTPVVATHACCAALRPHPRNLDDAQLDALKAVGGLIQITAVSSFLRAMPGNGAGQAASVADYVDHVDHAVRRIGIDHVGLSSDFDGGGWLSDWPDAARSRAVTAELHRRGYGAREIGLLWSGNFRRLMRLAARQAA</sequence>
<gene>
    <name evidence="1" type="ORF">DFH01_08600</name>
</gene>
<dbReference type="InterPro" id="IPR032466">
    <property type="entry name" value="Metal_Hydrolase"/>
</dbReference>
<keyword evidence="2" id="KW-1185">Reference proteome</keyword>
<dbReference type="Pfam" id="PF01244">
    <property type="entry name" value="Peptidase_M19"/>
    <property type="match status" value="1"/>
</dbReference>
<evidence type="ECO:0000313" key="2">
    <source>
        <dbReference type="Proteomes" id="UP000245765"/>
    </source>
</evidence>
<dbReference type="Gene3D" id="3.20.20.140">
    <property type="entry name" value="Metal-dependent hydrolases"/>
    <property type="match status" value="1"/>
</dbReference>
<accession>A0A317FG65</accession>
<protein>
    <submittedName>
        <fullName evidence="1">Diguanylate cyclase</fullName>
    </submittedName>
</protein>
<proteinExistence type="predicted"/>
<dbReference type="OrthoDB" id="9804920at2"/>
<reference evidence="2" key="1">
    <citation type="submission" date="2018-05" db="EMBL/GenBank/DDBJ databases">
        <authorList>
            <person name="Du Z."/>
            <person name="Wang X."/>
        </authorList>
    </citation>
    <scope>NUCLEOTIDE SEQUENCE [LARGE SCALE GENOMIC DNA]</scope>
    <source>
        <strain evidence="2">CQN31</strain>
    </source>
</reference>
<dbReference type="EMBL" id="QGNA01000002">
    <property type="protein sequence ID" value="PWS36939.1"/>
    <property type="molecule type" value="Genomic_DNA"/>
</dbReference>
<name>A0A317FG65_9PROT</name>
<dbReference type="PANTHER" id="PTHR10443">
    <property type="entry name" value="MICROSOMAL DIPEPTIDASE"/>
    <property type="match status" value="1"/>
</dbReference>
<organism evidence="1 2">
    <name type="scientific">Falsiroseomonas bella</name>
    <dbReference type="NCBI Taxonomy" id="2184016"/>
    <lineage>
        <taxon>Bacteria</taxon>
        <taxon>Pseudomonadati</taxon>
        <taxon>Pseudomonadota</taxon>
        <taxon>Alphaproteobacteria</taxon>
        <taxon>Acetobacterales</taxon>
        <taxon>Roseomonadaceae</taxon>
        <taxon>Falsiroseomonas</taxon>
    </lineage>
</organism>
<dbReference type="SUPFAM" id="SSF51556">
    <property type="entry name" value="Metallo-dependent hydrolases"/>
    <property type="match status" value="1"/>
</dbReference>
<comment type="caution">
    <text evidence="1">The sequence shown here is derived from an EMBL/GenBank/DDBJ whole genome shotgun (WGS) entry which is preliminary data.</text>
</comment>
<dbReference type="PROSITE" id="PS51365">
    <property type="entry name" value="RENAL_DIPEPTIDASE_2"/>
    <property type="match status" value="1"/>
</dbReference>
<dbReference type="GO" id="GO:0070573">
    <property type="term" value="F:metallodipeptidase activity"/>
    <property type="evidence" value="ECO:0007669"/>
    <property type="project" value="InterPro"/>
</dbReference>
<dbReference type="PANTHER" id="PTHR10443:SF12">
    <property type="entry name" value="DIPEPTIDASE"/>
    <property type="match status" value="1"/>
</dbReference>
<dbReference type="AlphaFoldDB" id="A0A317FG65"/>
<dbReference type="InterPro" id="IPR008257">
    <property type="entry name" value="Pept_M19"/>
</dbReference>
<dbReference type="GO" id="GO:0006508">
    <property type="term" value="P:proteolysis"/>
    <property type="evidence" value="ECO:0007669"/>
    <property type="project" value="InterPro"/>
</dbReference>
<evidence type="ECO:0000313" key="1">
    <source>
        <dbReference type="EMBL" id="PWS36939.1"/>
    </source>
</evidence>
<dbReference type="Proteomes" id="UP000245765">
    <property type="component" value="Unassembled WGS sequence"/>
</dbReference>